<evidence type="ECO:0000313" key="2">
    <source>
        <dbReference type="Proteomes" id="UP000264036"/>
    </source>
</evidence>
<gene>
    <name evidence="1" type="ORF">DD666_03220</name>
</gene>
<reference evidence="1 2" key="1">
    <citation type="journal article" date="2018" name="Nat. Biotechnol.">
        <title>A standardized bacterial taxonomy based on genome phylogeny substantially revises the tree of life.</title>
        <authorList>
            <person name="Parks D.H."/>
            <person name="Chuvochina M."/>
            <person name="Waite D.W."/>
            <person name="Rinke C."/>
            <person name="Skarshewski A."/>
            <person name="Chaumeil P.A."/>
            <person name="Hugenholtz P."/>
        </authorList>
    </citation>
    <scope>NUCLEOTIDE SEQUENCE [LARGE SCALE GENOMIC DNA]</scope>
    <source>
        <strain evidence="1">UBA10707</strain>
    </source>
</reference>
<evidence type="ECO:0000313" key="1">
    <source>
        <dbReference type="EMBL" id="HBP28412.1"/>
    </source>
</evidence>
<proteinExistence type="predicted"/>
<sequence>MSQNNHSPGPWHWEQSITGNGYGLLASDGSIVADDGSMDGEYGQVVAPQSSNGLLIESAPELLECVLVFRSLCSVLQELNLLDEKYIENLNAVIVKASGEQQI</sequence>
<dbReference type="Proteomes" id="UP000264036">
    <property type="component" value="Unassembled WGS sequence"/>
</dbReference>
<dbReference type="EMBL" id="DOEK01000004">
    <property type="protein sequence ID" value="HBP28412.1"/>
    <property type="molecule type" value="Genomic_DNA"/>
</dbReference>
<protein>
    <submittedName>
        <fullName evidence="1">Uncharacterized protein</fullName>
    </submittedName>
</protein>
<comment type="caution">
    <text evidence="1">The sequence shown here is derived from an EMBL/GenBank/DDBJ whole genome shotgun (WGS) entry which is preliminary data.</text>
</comment>
<name>A0A356LBU1_9BURK</name>
<dbReference type="AlphaFoldDB" id="A0A356LBU1"/>
<organism evidence="1 2">
    <name type="scientific">Advenella kashmirensis</name>
    <dbReference type="NCBI Taxonomy" id="310575"/>
    <lineage>
        <taxon>Bacteria</taxon>
        <taxon>Pseudomonadati</taxon>
        <taxon>Pseudomonadota</taxon>
        <taxon>Betaproteobacteria</taxon>
        <taxon>Burkholderiales</taxon>
        <taxon>Alcaligenaceae</taxon>
    </lineage>
</organism>
<accession>A0A356LBU1</accession>